<keyword evidence="1" id="KW-1133">Transmembrane helix</keyword>
<protein>
    <submittedName>
        <fullName evidence="2">Uncharacterized protein</fullName>
    </submittedName>
</protein>
<keyword evidence="1" id="KW-0472">Membrane</keyword>
<reference evidence="2" key="1">
    <citation type="submission" date="2018-02" db="EMBL/GenBank/DDBJ databases">
        <title>Rhizophora mucronata_Transcriptome.</title>
        <authorList>
            <person name="Meera S.P."/>
            <person name="Sreeshan A."/>
            <person name="Augustine A."/>
        </authorList>
    </citation>
    <scope>NUCLEOTIDE SEQUENCE</scope>
    <source>
        <tissue evidence="2">Leaf</tissue>
    </source>
</reference>
<organism evidence="2">
    <name type="scientific">Rhizophora mucronata</name>
    <name type="common">Asiatic mangrove</name>
    <dbReference type="NCBI Taxonomy" id="61149"/>
    <lineage>
        <taxon>Eukaryota</taxon>
        <taxon>Viridiplantae</taxon>
        <taxon>Streptophyta</taxon>
        <taxon>Embryophyta</taxon>
        <taxon>Tracheophyta</taxon>
        <taxon>Spermatophyta</taxon>
        <taxon>Magnoliopsida</taxon>
        <taxon>eudicotyledons</taxon>
        <taxon>Gunneridae</taxon>
        <taxon>Pentapetalae</taxon>
        <taxon>rosids</taxon>
        <taxon>fabids</taxon>
        <taxon>Malpighiales</taxon>
        <taxon>Rhizophoraceae</taxon>
        <taxon>Rhizophora</taxon>
    </lineage>
</organism>
<dbReference type="AlphaFoldDB" id="A0A2P2KLP8"/>
<proteinExistence type="predicted"/>
<keyword evidence="1" id="KW-0812">Transmembrane</keyword>
<dbReference type="EMBL" id="GGEC01026165">
    <property type="protein sequence ID" value="MBX06649.1"/>
    <property type="molecule type" value="Transcribed_RNA"/>
</dbReference>
<evidence type="ECO:0000313" key="2">
    <source>
        <dbReference type="EMBL" id="MBX06649.1"/>
    </source>
</evidence>
<sequence length="58" mass="6581">MSAGELLDIEPQELQFPCKPSVAINACFTLSVRGSILVFFFSVFLVFDLCNCNMLWFQ</sequence>
<feature type="transmembrane region" description="Helical" evidence="1">
    <location>
        <begin position="36"/>
        <end position="57"/>
    </location>
</feature>
<accession>A0A2P2KLP8</accession>
<evidence type="ECO:0000256" key="1">
    <source>
        <dbReference type="SAM" id="Phobius"/>
    </source>
</evidence>
<name>A0A2P2KLP8_RHIMU</name>